<keyword evidence="2" id="KW-0472">Membrane</keyword>
<feature type="transmembrane region" description="Helical" evidence="2">
    <location>
        <begin position="58"/>
        <end position="79"/>
    </location>
</feature>
<keyword evidence="2" id="KW-1133">Transmembrane helix</keyword>
<dbReference type="EMBL" id="CAMAPF010000010">
    <property type="protein sequence ID" value="CAH9062319.1"/>
    <property type="molecule type" value="Genomic_DNA"/>
</dbReference>
<feature type="compositionally biased region" description="Pro residues" evidence="1">
    <location>
        <begin position="38"/>
        <end position="47"/>
    </location>
</feature>
<proteinExistence type="predicted"/>
<keyword evidence="4" id="KW-1185">Reference proteome</keyword>
<protein>
    <submittedName>
        <fullName evidence="3">Uncharacterized protein</fullName>
    </submittedName>
</protein>
<feature type="region of interest" description="Disordered" evidence="1">
    <location>
        <begin position="25"/>
        <end position="48"/>
    </location>
</feature>
<evidence type="ECO:0000256" key="1">
    <source>
        <dbReference type="SAM" id="MobiDB-lite"/>
    </source>
</evidence>
<reference evidence="3" key="1">
    <citation type="submission" date="2022-07" db="EMBL/GenBank/DDBJ databases">
        <authorList>
            <person name="Macas J."/>
            <person name="Novak P."/>
            <person name="Neumann P."/>
        </authorList>
    </citation>
    <scope>NUCLEOTIDE SEQUENCE</scope>
</reference>
<gene>
    <name evidence="3" type="ORF">CEPIT_LOCUS1819</name>
</gene>
<accession>A0AAV0C4U4</accession>
<sequence>MSFMVEIKRSWTKRGARGWIRSGSEARGGRCFSTVGPSPGPPEPPPWSAGESRVWKQYFNFIICLLFNFHGQTVLFYFYCFFCCKTLALGLGGGSSAVTVIGFISCPNLV</sequence>
<organism evidence="3 4">
    <name type="scientific">Cuscuta epithymum</name>
    <dbReference type="NCBI Taxonomy" id="186058"/>
    <lineage>
        <taxon>Eukaryota</taxon>
        <taxon>Viridiplantae</taxon>
        <taxon>Streptophyta</taxon>
        <taxon>Embryophyta</taxon>
        <taxon>Tracheophyta</taxon>
        <taxon>Spermatophyta</taxon>
        <taxon>Magnoliopsida</taxon>
        <taxon>eudicotyledons</taxon>
        <taxon>Gunneridae</taxon>
        <taxon>Pentapetalae</taxon>
        <taxon>asterids</taxon>
        <taxon>lamiids</taxon>
        <taxon>Solanales</taxon>
        <taxon>Convolvulaceae</taxon>
        <taxon>Cuscuteae</taxon>
        <taxon>Cuscuta</taxon>
        <taxon>Cuscuta subgen. Cuscuta</taxon>
    </lineage>
</organism>
<keyword evidence="2" id="KW-0812">Transmembrane</keyword>
<dbReference type="Proteomes" id="UP001152523">
    <property type="component" value="Unassembled WGS sequence"/>
</dbReference>
<comment type="caution">
    <text evidence="3">The sequence shown here is derived from an EMBL/GenBank/DDBJ whole genome shotgun (WGS) entry which is preliminary data.</text>
</comment>
<name>A0AAV0C4U4_9ASTE</name>
<evidence type="ECO:0000256" key="2">
    <source>
        <dbReference type="SAM" id="Phobius"/>
    </source>
</evidence>
<evidence type="ECO:0000313" key="3">
    <source>
        <dbReference type="EMBL" id="CAH9062319.1"/>
    </source>
</evidence>
<dbReference type="AlphaFoldDB" id="A0AAV0C4U4"/>
<evidence type="ECO:0000313" key="4">
    <source>
        <dbReference type="Proteomes" id="UP001152523"/>
    </source>
</evidence>